<feature type="region of interest" description="Disordered" evidence="1">
    <location>
        <begin position="71"/>
        <end position="91"/>
    </location>
</feature>
<keyword evidence="3" id="KW-1185">Reference proteome</keyword>
<evidence type="ECO:0000256" key="1">
    <source>
        <dbReference type="SAM" id="MobiDB-lite"/>
    </source>
</evidence>
<dbReference type="HOGENOM" id="CLU_178404_0_0_3"/>
<dbReference type="EnsemblBacteria" id="BAC91035">
    <property type="protein sequence ID" value="BAC91035"/>
    <property type="gene ID" value="BAC91035"/>
</dbReference>
<dbReference type="InParanoid" id="Q7NC85"/>
<gene>
    <name evidence="2" type="ordered locus">gsr3094</name>
</gene>
<evidence type="ECO:0000313" key="2">
    <source>
        <dbReference type="EMBL" id="BAC91035.1"/>
    </source>
</evidence>
<sequence length="91" mass="10634">MDGQMCWLRVSNSPDPRKILHLRMLPSQPWTPYTEWQHLMVPDYREPGGAKGWATYQKLIRVGWKVEKSTENSPREHLVRSNPSFSIADGR</sequence>
<dbReference type="AlphaFoldDB" id="Q7NC85"/>
<dbReference type="EMBL" id="BA000045">
    <property type="protein sequence ID" value="BAC91035.1"/>
    <property type="molecule type" value="Genomic_DNA"/>
</dbReference>
<dbReference type="OrthoDB" id="425717at2"/>
<reference evidence="2 3" key="1">
    <citation type="journal article" date="2003" name="DNA Res.">
        <title>Complete genome structure of Gloeobacter violaceus PCC 7421, a cyanobacterium that lacks thylakoids.</title>
        <authorList>
            <person name="Nakamura Y."/>
            <person name="Kaneko T."/>
            <person name="Sato S."/>
            <person name="Mimuro M."/>
            <person name="Miyashita H."/>
            <person name="Tsuchiya T."/>
            <person name="Sasamoto S."/>
            <person name="Watanabe A."/>
            <person name="Kawashima K."/>
            <person name="Kishida Y."/>
            <person name="Kiyokawa C."/>
            <person name="Kohara M."/>
            <person name="Matsumoto M."/>
            <person name="Matsuno A."/>
            <person name="Nakazaki N."/>
            <person name="Shimpo S."/>
            <person name="Takeuchi C."/>
            <person name="Yamada M."/>
            <person name="Tabata S."/>
        </authorList>
    </citation>
    <scope>NUCLEOTIDE SEQUENCE [LARGE SCALE GENOMIC DNA]</scope>
    <source>
        <strain evidence="3">ATCC 29082 / PCC 7421</strain>
    </source>
</reference>
<dbReference type="STRING" id="251221.gene:10760599"/>
<reference evidence="2 3" key="2">
    <citation type="journal article" date="2003" name="DNA Res.">
        <title>Complete genome structure of Gloeobacter violaceus PCC 7421, a cyanobacterium that lacks thylakoids (supplement).</title>
        <authorList>
            <person name="Nakamura Y."/>
            <person name="Kaneko T."/>
            <person name="Sato S."/>
            <person name="Mimuro M."/>
            <person name="Miyashita H."/>
            <person name="Tsuchiya T."/>
            <person name="Sasamoto S."/>
            <person name="Watanabe A."/>
            <person name="Kawashima K."/>
            <person name="Kishida Y."/>
            <person name="Kiyokawa C."/>
            <person name="Kohara M."/>
            <person name="Matsumoto M."/>
            <person name="Matsuno A."/>
            <person name="Nakazaki N."/>
            <person name="Shimpo S."/>
            <person name="Takeuchi C."/>
            <person name="Yamada M."/>
            <person name="Tabata S."/>
        </authorList>
    </citation>
    <scope>NUCLEOTIDE SEQUENCE [LARGE SCALE GENOMIC DNA]</scope>
    <source>
        <strain evidence="3">ATCC 29082 / PCC 7421</strain>
    </source>
</reference>
<organism evidence="2 3">
    <name type="scientific">Gloeobacter violaceus (strain ATCC 29082 / PCC 7421)</name>
    <dbReference type="NCBI Taxonomy" id="251221"/>
    <lineage>
        <taxon>Bacteria</taxon>
        <taxon>Bacillati</taxon>
        <taxon>Cyanobacteriota</taxon>
        <taxon>Cyanophyceae</taxon>
        <taxon>Gloeobacterales</taxon>
        <taxon>Gloeobacteraceae</taxon>
        <taxon>Gloeobacter</taxon>
    </lineage>
</organism>
<dbReference type="Proteomes" id="UP000000557">
    <property type="component" value="Chromosome"/>
</dbReference>
<dbReference type="eggNOG" id="ENOG50330HJ">
    <property type="taxonomic scope" value="Bacteria"/>
</dbReference>
<accession>Q7NC85</accession>
<evidence type="ECO:0000313" key="3">
    <source>
        <dbReference type="Proteomes" id="UP000000557"/>
    </source>
</evidence>
<dbReference type="KEGG" id="gvi:gsr3094"/>
<dbReference type="PhylomeDB" id="Q7NC85"/>
<proteinExistence type="predicted"/>
<name>Q7NC85_GLOVI</name>
<protein>
    <submittedName>
        <fullName evidence="2">Gsr3094 protein</fullName>
    </submittedName>
</protein>